<evidence type="ECO:0000259" key="2">
    <source>
        <dbReference type="Pfam" id="PF17111"/>
    </source>
</evidence>
<evidence type="ECO:0000313" key="5">
    <source>
        <dbReference type="Proteomes" id="UP000447873"/>
    </source>
</evidence>
<evidence type="ECO:0000256" key="1">
    <source>
        <dbReference type="SAM" id="MobiDB-lite"/>
    </source>
</evidence>
<comment type="caution">
    <text evidence="4">The sequence shown here is derived from an EMBL/GenBank/DDBJ whole genome shotgun (WGS) entry which is preliminary data.</text>
</comment>
<feature type="domain" description="Ubiquitin-like" evidence="3">
    <location>
        <begin position="373"/>
        <end position="455"/>
    </location>
</feature>
<dbReference type="EMBL" id="WNWS01000249">
    <property type="protein sequence ID" value="KAE9973186.1"/>
    <property type="molecule type" value="Genomic_DNA"/>
</dbReference>
<sequence>MDPLSISAGVIAITTVSIKVAKGLYKLADGIGTAGQEVRVSADRVSNFSTLLMSLNHEISKPTKISPVEQVMVLDIVGVCSGLMQPLRNLQQALVPLLIRYRDSAEKLRQFGLRVKFYFSCKAKLLQYLDLVEKHMATINITLGVMNLKESRNKSHAIYNISHFHLQTNIEKADFIASQIGYGSRGLLAQKASSAHLIANGDETTESLVTGIEDREDDASENESAEQEAQGDSTALVPANAPAQTTTDGLTEPELVDMDQQVSQALDPDEGKQALEVWQDLNVIARKVIKHAKDILQTEDQHTMPEVSEPARAYQETSQSEGAHQDAAQPVAAQEEQVQPRAAYQEDVQLEKLQETGQIGQSSPLVEATPRPSIIYVNSAGDTYQIPYERVATWGGAFHTIQAMEKKPLQAGASSRRVNDNYRRSYYLTDEQGRVISPETWEDVVRPGDKITFHFNRRNRLRHVLVNLNWHFALSPAKVAGSVRLVGLAFAAARPSARGLLA</sequence>
<feature type="domain" description="Azaphilone pigments biosynthesis cluster protein L N-terminal" evidence="2">
    <location>
        <begin position="1"/>
        <end position="160"/>
    </location>
</feature>
<proteinExistence type="predicted"/>
<feature type="region of interest" description="Disordered" evidence="1">
    <location>
        <begin position="299"/>
        <end position="342"/>
    </location>
</feature>
<dbReference type="Pfam" id="PF17111">
    <property type="entry name" value="PigL_N"/>
    <property type="match status" value="1"/>
</dbReference>
<dbReference type="InterPro" id="IPR054464">
    <property type="entry name" value="ULD_fung"/>
</dbReference>
<organism evidence="4 5">
    <name type="scientific">Venturia inaequalis</name>
    <name type="common">Apple scab fungus</name>
    <dbReference type="NCBI Taxonomy" id="5025"/>
    <lineage>
        <taxon>Eukaryota</taxon>
        <taxon>Fungi</taxon>
        <taxon>Dikarya</taxon>
        <taxon>Ascomycota</taxon>
        <taxon>Pezizomycotina</taxon>
        <taxon>Dothideomycetes</taxon>
        <taxon>Pleosporomycetidae</taxon>
        <taxon>Venturiales</taxon>
        <taxon>Venturiaceae</taxon>
        <taxon>Venturia</taxon>
    </lineage>
</organism>
<evidence type="ECO:0000313" key="4">
    <source>
        <dbReference type="EMBL" id="KAE9973186.1"/>
    </source>
</evidence>
<feature type="compositionally biased region" description="Low complexity" evidence="1">
    <location>
        <begin position="327"/>
        <end position="340"/>
    </location>
</feature>
<evidence type="ECO:0008006" key="6">
    <source>
        <dbReference type="Google" id="ProtNLM"/>
    </source>
</evidence>
<dbReference type="Pfam" id="PF22893">
    <property type="entry name" value="ULD_2"/>
    <property type="match status" value="1"/>
</dbReference>
<evidence type="ECO:0000259" key="3">
    <source>
        <dbReference type="Pfam" id="PF22893"/>
    </source>
</evidence>
<accession>A0A8H3UM87</accession>
<reference evidence="4 5" key="1">
    <citation type="submission" date="2018-12" db="EMBL/GenBank/DDBJ databases">
        <title>Venturia inaequalis Genome Resource.</title>
        <authorList>
            <person name="Lichtner F.J."/>
        </authorList>
    </citation>
    <scope>NUCLEOTIDE SEQUENCE [LARGE SCALE GENOMIC DNA]</scope>
    <source>
        <strain evidence="4 5">120213</strain>
    </source>
</reference>
<dbReference type="Proteomes" id="UP000447873">
    <property type="component" value="Unassembled WGS sequence"/>
</dbReference>
<name>A0A8H3UM87_VENIN</name>
<feature type="compositionally biased region" description="Acidic residues" evidence="1">
    <location>
        <begin position="215"/>
        <end position="226"/>
    </location>
</feature>
<dbReference type="InterPro" id="IPR031348">
    <property type="entry name" value="PigL_N"/>
</dbReference>
<dbReference type="AlphaFoldDB" id="A0A8H3UM87"/>
<gene>
    <name evidence="4" type="ORF">EG328_004528</name>
</gene>
<feature type="region of interest" description="Disordered" evidence="1">
    <location>
        <begin position="215"/>
        <end position="253"/>
    </location>
</feature>
<protein>
    <recommendedName>
        <fullName evidence="6">Fungal N-terminal domain-containing protein</fullName>
    </recommendedName>
</protein>